<feature type="compositionally biased region" description="Basic and acidic residues" evidence="1">
    <location>
        <begin position="118"/>
        <end position="138"/>
    </location>
</feature>
<protein>
    <recommendedName>
        <fullName evidence="4">Clp R domain-containing protein</fullName>
    </recommendedName>
</protein>
<evidence type="ECO:0000256" key="1">
    <source>
        <dbReference type="SAM" id="MobiDB-lite"/>
    </source>
</evidence>
<name>A0A811SJ44_9POAL</name>
<evidence type="ECO:0008006" key="4">
    <source>
        <dbReference type="Google" id="ProtNLM"/>
    </source>
</evidence>
<evidence type="ECO:0000313" key="2">
    <source>
        <dbReference type="EMBL" id="CAD6341403.1"/>
    </source>
</evidence>
<feature type="compositionally biased region" description="Basic and acidic residues" evidence="1">
    <location>
        <begin position="96"/>
        <end position="110"/>
    </location>
</feature>
<feature type="region of interest" description="Disordered" evidence="1">
    <location>
        <begin position="57"/>
        <end position="138"/>
    </location>
</feature>
<dbReference type="EMBL" id="CAJGYO010000204">
    <property type="protein sequence ID" value="CAD6341403.1"/>
    <property type="molecule type" value="Genomic_DNA"/>
</dbReference>
<evidence type="ECO:0000313" key="3">
    <source>
        <dbReference type="Proteomes" id="UP000604825"/>
    </source>
</evidence>
<comment type="caution">
    <text evidence="2">The sequence shown here is derived from an EMBL/GenBank/DDBJ whole genome shotgun (WGS) entry which is preliminary data.</text>
</comment>
<accession>A0A811SJ44</accession>
<gene>
    <name evidence="2" type="ORF">NCGR_LOCUS65501</name>
</gene>
<reference evidence="2" key="1">
    <citation type="submission" date="2020-10" db="EMBL/GenBank/DDBJ databases">
        <authorList>
            <person name="Han B."/>
            <person name="Lu T."/>
            <person name="Zhao Q."/>
            <person name="Huang X."/>
            <person name="Zhao Y."/>
        </authorList>
    </citation>
    <scope>NUCLEOTIDE SEQUENCE</scope>
</reference>
<dbReference type="Proteomes" id="UP000604825">
    <property type="component" value="Unassembled WGS sequence"/>
</dbReference>
<proteinExistence type="predicted"/>
<feature type="compositionally biased region" description="Basic and acidic residues" evidence="1">
    <location>
        <begin position="73"/>
        <end position="83"/>
    </location>
</feature>
<organism evidence="2 3">
    <name type="scientific">Miscanthus lutarioriparius</name>
    <dbReference type="NCBI Taxonomy" id="422564"/>
    <lineage>
        <taxon>Eukaryota</taxon>
        <taxon>Viridiplantae</taxon>
        <taxon>Streptophyta</taxon>
        <taxon>Embryophyta</taxon>
        <taxon>Tracheophyta</taxon>
        <taxon>Spermatophyta</taxon>
        <taxon>Magnoliopsida</taxon>
        <taxon>Liliopsida</taxon>
        <taxon>Poales</taxon>
        <taxon>Poaceae</taxon>
        <taxon>PACMAD clade</taxon>
        <taxon>Panicoideae</taxon>
        <taxon>Andropogonodae</taxon>
        <taxon>Andropogoneae</taxon>
        <taxon>Saccharinae</taxon>
        <taxon>Miscanthus</taxon>
    </lineage>
</organism>
<sequence length="226" mass="24178">MPTPVPAARQCLAPAAVVTSARRRAHAQTTSLHLIASLLAPTAAPLLHDALVRARSAAYSPPNRRPPSPQPFEGDRCDRGGGRERRRRLTCGWMRGGDEGERGKDSDRRGRSTNNYGKEGEVESSASRRAEQGEPDSCHSRLHAAAATADKAAAAAATVGKATPTININENSRSQTEMRQRDNIFRYGSADGRTSDGYVYCSGRTPQRAILLASSAAPYVISTPSP</sequence>
<dbReference type="AlphaFoldDB" id="A0A811SJ44"/>
<keyword evidence="3" id="KW-1185">Reference proteome</keyword>